<keyword evidence="1" id="KW-0732">Signal</keyword>
<evidence type="ECO:0000313" key="2">
    <source>
        <dbReference type="EMBL" id="RXE58730.1"/>
    </source>
</evidence>
<dbReference type="PROSITE" id="PS51257">
    <property type="entry name" value="PROKAR_LIPOPROTEIN"/>
    <property type="match status" value="1"/>
</dbReference>
<sequence length="217" mass="23420">MINKKGIVLISAAVALLLGITGCNTGKDESVSNAGEAIVTGGAMSAIKAEGFNNISELKKNAEEIVHLKILSTETVEDQELFFTYSKAEILNVIKGNLAKGDIIKLIQTGAIIDGQDISIMGDPIYRLNDEAVLFLKKGKDSTGEYIYRSLGISDGRFDVINSKIIARGLGYGDESMSKEKGKLKKSDSIAEMSFSDITGLDFTVEEFIQKIEGVKE</sequence>
<accession>A0A4Q0I394</accession>
<feature type="chain" id="PRO_5020698077" evidence="1">
    <location>
        <begin position="27"/>
        <end position="217"/>
    </location>
</feature>
<dbReference type="EMBL" id="RLII01000013">
    <property type="protein sequence ID" value="RXE58730.1"/>
    <property type="molecule type" value="Genomic_DNA"/>
</dbReference>
<name>A0A4Q0I394_9FIRM</name>
<keyword evidence="3" id="KW-1185">Reference proteome</keyword>
<reference evidence="3" key="1">
    <citation type="submission" date="2018-11" db="EMBL/GenBank/DDBJ databases">
        <title>Genome sequencing of a novel mesophilic and cellulolytic organism within the genus Hungateiclostridium.</title>
        <authorList>
            <person name="Rettenmaier R."/>
            <person name="Liebl W."/>
            <person name="Zverlov V."/>
        </authorList>
    </citation>
    <scope>NUCLEOTIDE SEQUENCE [LARGE SCALE GENOMIC DNA]</scope>
    <source>
        <strain evidence="3">N2K1</strain>
    </source>
</reference>
<feature type="signal peptide" evidence="1">
    <location>
        <begin position="1"/>
        <end position="26"/>
    </location>
</feature>
<dbReference type="AlphaFoldDB" id="A0A4Q0I394"/>
<gene>
    <name evidence="2" type="ORF">EFD62_10515</name>
</gene>
<proteinExistence type="predicted"/>
<evidence type="ECO:0000256" key="1">
    <source>
        <dbReference type="SAM" id="SignalP"/>
    </source>
</evidence>
<organism evidence="2 3">
    <name type="scientific">Acetivibrio mesophilus</name>
    <dbReference type="NCBI Taxonomy" id="2487273"/>
    <lineage>
        <taxon>Bacteria</taxon>
        <taxon>Bacillati</taxon>
        <taxon>Bacillota</taxon>
        <taxon>Clostridia</taxon>
        <taxon>Eubacteriales</taxon>
        <taxon>Oscillospiraceae</taxon>
        <taxon>Acetivibrio</taxon>
    </lineage>
</organism>
<protein>
    <submittedName>
        <fullName evidence="2">Uncharacterized protein</fullName>
    </submittedName>
</protein>
<evidence type="ECO:0000313" key="3">
    <source>
        <dbReference type="Proteomes" id="UP000289166"/>
    </source>
</evidence>
<dbReference type="Proteomes" id="UP000289166">
    <property type="component" value="Unassembled WGS sequence"/>
</dbReference>
<comment type="caution">
    <text evidence="2">The sequence shown here is derived from an EMBL/GenBank/DDBJ whole genome shotgun (WGS) entry which is preliminary data.</text>
</comment>
<dbReference type="RefSeq" id="WP_128706084.1">
    <property type="nucleotide sequence ID" value="NZ_RLII01000013.1"/>
</dbReference>